<dbReference type="STRING" id="1672749.BJF92_17885"/>
<dbReference type="SUPFAM" id="SSF52540">
    <property type="entry name" value="P-loop containing nucleoside triphosphate hydrolases"/>
    <property type="match status" value="1"/>
</dbReference>
<evidence type="ECO:0000256" key="3">
    <source>
        <dbReference type="ARBA" id="ARBA00023186"/>
    </source>
</evidence>
<dbReference type="SUPFAM" id="SSF90002">
    <property type="entry name" value="Hypothetical protein YjiA, C-terminal domain"/>
    <property type="match status" value="1"/>
</dbReference>
<reference evidence="8 9" key="1">
    <citation type="submission" date="2016-09" db="EMBL/GenBank/DDBJ databases">
        <title>Rhizobium sp. nov., a novel species isolated from the rice rhizosphere.</title>
        <authorList>
            <person name="Zhao J."/>
            <person name="Zhang X."/>
        </authorList>
    </citation>
    <scope>NUCLEOTIDE SEQUENCE [LARGE SCALE GENOMIC DNA]</scope>
    <source>
        <strain evidence="8 9">MH17</strain>
    </source>
</reference>
<name>A0A1Q9ADY7_9HYPH</name>
<evidence type="ECO:0000256" key="5">
    <source>
        <dbReference type="ARBA" id="ARBA00045658"/>
    </source>
</evidence>
<accession>A0A1Q9ADY7</accession>
<gene>
    <name evidence="8" type="ORF">BJF92_17885</name>
</gene>
<dbReference type="OrthoDB" id="9808822at2"/>
<dbReference type="GO" id="GO:0016787">
    <property type="term" value="F:hydrolase activity"/>
    <property type="evidence" value="ECO:0007669"/>
    <property type="project" value="UniProtKB-KW"/>
</dbReference>
<comment type="caution">
    <text evidence="8">The sequence shown here is derived from an EMBL/GenBank/DDBJ whole genome shotgun (WGS) entry which is preliminary data.</text>
</comment>
<dbReference type="Gene3D" id="3.40.50.300">
    <property type="entry name" value="P-loop containing nucleotide triphosphate hydrolases"/>
    <property type="match status" value="1"/>
</dbReference>
<comment type="similarity">
    <text evidence="4">Belongs to the SIMIBI class G3E GTPase family. ZNG1 subfamily.</text>
</comment>
<protein>
    <recommendedName>
        <fullName evidence="7">CobW C-terminal domain-containing protein</fullName>
    </recommendedName>
</protein>
<dbReference type="PANTHER" id="PTHR13748:SF59">
    <property type="entry name" value="COBW C-TERMINAL DOMAIN-CONTAINING PROTEIN"/>
    <property type="match status" value="1"/>
</dbReference>
<dbReference type="AlphaFoldDB" id="A0A1Q9ADY7"/>
<dbReference type="GO" id="GO:0000166">
    <property type="term" value="F:nucleotide binding"/>
    <property type="evidence" value="ECO:0007669"/>
    <property type="project" value="UniProtKB-KW"/>
</dbReference>
<comment type="function">
    <text evidence="5">Zinc chaperone that directly transfers zinc cofactor to target proteins, thereby activating them. Zinc is transferred from the CXCC motif in the GTPase domain to the zinc binding site in target proteins in a process requiring GTP hydrolysis.</text>
</comment>
<dbReference type="InterPro" id="IPR051316">
    <property type="entry name" value="Zinc-reg_GTPase_activator"/>
</dbReference>
<dbReference type="CDD" id="cd03112">
    <property type="entry name" value="CobW-like"/>
    <property type="match status" value="1"/>
</dbReference>
<evidence type="ECO:0000256" key="4">
    <source>
        <dbReference type="ARBA" id="ARBA00034320"/>
    </source>
</evidence>
<evidence type="ECO:0000256" key="2">
    <source>
        <dbReference type="ARBA" id="ARBA00022801"/>
    </source>
</evidence>
<keyword evidence="2" id="KW-0378">Hydrolase</keyword>
<keyword evidence="1" id="KW-0547">Nucleotide-binding</keyword>
<dbReference type="PANTHER" id="PTHR13748">
    <property type="entry name" value="COBW-RELATED"/>
    <property type="match status" value="1"/>
</dbReference>
<sequence length="357" mass="37773">MQRADATPLFLLTGFLGAGKTTLLNRILADPRFADSAVIINEFGAVPVDHDLVRHGAQRVTITASGCLCCTVQGDLRGALFALQEERAKGSGAAFSRVIVETTGLADPAPVVAGLIPGTLPAFGLRDHVVARRFRLARVIAAFDLEHGAGPLENHFECWKQLAFADEIVLTKGGRAAADPWLAELAALNPAAGLHVAAEADFDLAALLRDGAYQAASKPEDVAGWLALEARATGEGGALSASHAAPSSPSLPGDRHGGIVSLSLTHDGPLDRNGFSAFLHVLATGQRGEMALLRAKGIVAYSDAPDRPEVVHMVGQKLCPALPLDRWPSADRRSRLVLIGRALREEPLRKLFAVTRR</sequence>
<evidence type="ECO:0000256" key="6">
    <source>
        <dbReference type="ARBA" id="ARBA00049117"/>
    </source>
</evidence>
<evidence type="ECO:0000256" key="1">
    <source>
        <dbReference type="ARBA" id="ARBA00022741"/>
    </source>
</evidence>
<dbReference type="InterPro" id="IPR036627">
    <property type="entry name" value="CobW-likC_sf"/>
</dbReference>
<proteinExistence type="inferred from homology"/>
<feature type="domain" description="CobW C-terminal" evidence="7">
    <location>
        <begin position="259"/>
        <end position="356"/>
    </location>
</feature>
<dbReference type="InterPro" id="IPR003495">
    <property type="entry name" value="CobW/HypB/UreG_nucleotide-bd"/>
</dbReference>
<keyword evidence="3" id="KW-0143">Chaperone</keyword>
<dbReference type="SMART" id="SM00833">
    <property type="entry name" value="CobW_C"/>
    <property type="match status" value="1"/>
</dbReference>
<evidence type="ECO:0000313" key="8">
    <source>
        <dbReference type="EMBL" id="OLP53148.1"/>
    </source>
</evidence>
<dbReference type="Proteomes" id="UP000186143">
    <property type="component" value="Unassembled WGS sequence"/>
</dbReference>
<evidence type="ECO:0000313" key="9">
    <source>
        <dbReference type="Proteomes" id="UP000186143"/>
    </source>
</evidence>
<comment type="catalytic activity">
    <reaction evidence="6">
        <text>GTP + H2O = GDP + phosphate + H(+)</text>
        <dbReference type="Rhea" id="RHEA:19669"/>
        <dbReference type="ChEBI" id="CHEBI:15377"/>
        <dbReference type="ChEBI" id="CHEBI:15378"/>
        <dbReference type="ChEBI" id="CHEBI:37565"/>
        <dbReference type="ChEBI" id="CHEBI:43474"/>
        <dbReference type="ChEBI" id="CHEBI:58189"/>
    </reaction>
    <physiologicalReaction direction="left-to-right" evidence="6">
        <dbReference type="Rhea" id="RHEA:19670"/>
    </physiologicalReaction>
</comment>
<dbReference type="InterPro" id="IPR027417">
    <property type="entry name" value="P-loop_NTPase"/>
</dbReference>
<evidence type="ECO:0000259" key="7">
    <source>
        <dbReference type="SMART" id="SM00833"/>
    </source>
</evidence>
<dbReference type="EMBL" id="MKIO01000041">
    <property type="protein sequence ID" value="OLP53148.1"/>
    <property type="molecule type" value="Genomic_DNA"/>
</dbReference>
<dbReference type="Gene3D" id="3.30.1220.10">
    <property type="entry name" value="CobW-like, C-terminal domain"/>
    <property type="match status" value="1"/>
</dbReference>
<dbReference type="Pfam" id="PF07683">
    <property type="entry name" value="CobW_C"/>
    <property type="match status" value="1"/>
</dbReference>
<dbReference type="InterPro" id="IPR011629">
    <property type="entry name" value="CobW-like_C"/>
</dbReference>
<dbReference type="Pfam" id="PF02492">
    <property type="entry name" value="cobW"/>
    <property type="match status" value="1"/>
</dbReference>
<organism evidence="8 9">
    <name type="scientific">Xaviernesmea rhizosphaerae</name>
    <dbReference type="NCBI Taxonomy" id="1672749"/>
    <lineage>
        <taxon>Bacteria</taxon>
        <taxon>Pseudomonadati</taxon>
        <taxon>Pseudomonadota</taxon>
        <taxon>Alphaproteobacteria</taxon>
        <taxon>Hyphomicrobiales</taxon>
        <taxon>Rhizobiaceae</taxon>
        <taxon>Rhizobium/Agrobacterium group</taxon>
        <taxon>Xaviernesmea</taxon>
    </lineage>
</organism>